<dbReference type="EMBL" id="BGZK01000067">
    <property type="protein sequence ID" value="GBP14818.1"/>
    <property type="molecule type" value="Genomic_DNA"/>
</dbReference>
<dbReference type="AlphaFoldDB" id="A0A4C1TMY0"/>
<comment type="caution">
    <text evidence="2">The sequence shown here is derived from an EMBL/GenBank/DDBJ whole genome shotgun (WGS) entry which is preliminary data.</text>
</comment>
<reference evidence="2 3" key="1">
    <citation type="journal article" date="2019" name="Commun. Biol.">
        <title>The bagworm genome reveals a unique fibroin gene that provides high tensile strength.</title>
        <authorList>
            <person name="Kono N."/>
            <person name="Nakamura H."/>
            <person name="Ohtoshi R."/>
            <person name="Tomita M."/>
            <person name="Numata K."/>
            <person name="Arakawa K."/>
        </authorList>
    </citation>
    <scope>NUCLEOTIDE SEQUENCE [LARGE SCALE GENOMIC DNA]</scope>
</reference>
<accession>A0A4C1TMY0</accession>
<dbReference type="Proteomes" id="UP000299102">
    <property type="component" value="Unassembled WGS sequence"/>
</dbReference>
<proteinExistence type="predicted"/>
<evidence type="ECO:0000313" key="3">
    <source>
        <dbReference type="Proteomes" id="UP000299102"/>
    </source>
</evidence>
<keyword evidence="3" id="KW-1185">Reference proteome</keyword>
<feature type="compositionally biased region" description="Polar residues" evidence="1">
    <location>
        <begin position="1"/>
        <end position="13"/>
    </location>
</feature>
<protein>
    <submittedName>
        <fullName evidence="2">Uncharacterized protein</fullName>
    </submittedName>
</protein>
<sequence>MWHVTVSLSTTPAGTRHRRRYDDAAACGKKPTPSRPRRDARIYIQTRARERARACDRSADSVASRRISNRAYGRLSIDARPADGDAPPHRRHVYIL</sequence>
<name>A0A4C1TMY0_EUMVA</name>
<feature type="region of interest" description="Disordered" evidence="1">
    <location>
        <begin position="1"/>
        <end position="38"/>
    </location>
</feature>
<gene>
    <name evidence="2" type="ORF">EVAR_75410_1</name>
</gene>
<evidence type="ECO:0000313" key="2">
    <source>
        <dbReference type="EMBL" id="GBP14818.1"/>
    </source>
</evidence>
<organism evidence="2 3">
    <name type="scientific">Eumeta variegata</name>
    <name type="common">Bagworm moth</name>
    <name type="synonym">Eumeta japonica</name>
    <dbReference type="NCBI Taxonomy" id="151549"/>
    <lineage>
        <taxon>Eukaryota</taxon>
        <taxon>Metazoa</taxon>
        <taxon>Ecdysozoa</taxon>
        <taxon>Arthropoda</taxon>
        <taxon>Hexapoda</taxon>
        <taxon>Insecta</taxon>
        <taxon>Pterygota</taxon>
        <taxon>Neoptera</taxon>
        <taxon>Endopterygota</taxon>
        <taxon>Lepidoptera</taxon>
        <taxon>Glossata</taxon>
        <taxon>Ditrysia</taxon>
        <taxon>Tineoidea</taxon>
        <taxon>Psychidae</taxon>
        <taxon>Oiketicinae</taxon>
        <taxon>Eumeta</taxon>
    </lineage>
</organism>
<evidence type="ECO:0000256" key="1">
    <source>
        <dbReference type="SAM" id="MobiDB-lite"/>
    </source>
</evidence>